<feature type="region of interest" description="Disordered" evidence="2">
    <location>
        <begin position="1"/>
        <end position="21"/>
    </location>
</feature>
<dbReference type="Proteomes" id="UP000824120">
    <property type="component" value="Chromosome 11"/>
</dbReference>
<dbReference type="Gene3D" id="4.10.60.10">
    <property type="entry name" value="Zinc finger, CCHC-type"/>
    <property type="match status" value="1"/>
</dbReference>
<organism evidence="4 5">
    <name type="scientific">Solanum commersonii</name>
    <name type="common">Commerson's wild potato</name>
    <name type="synonym">Commerson's nightshade</name>
    <dbReference type="NCBI Taxonomy" id="4109"/>
    <lineage>
        <taxon>Eukaryota</taxon>
        <taxon>Viridiplantae</taxon>
        <taxon>Streptophyta</taxon>
        <taxon>Embryophyta</taxon>
        <taxon>Tracheophyta</taxon>
        <taxon>Spermatophyta</taxon>
        <taxon>Magnoliopsida</taxon>
        <taxon>eudicotyledons</taxon>
        <taxon>Gunneridae</taxon>
        <taxon>Pentapetalae</taxon>
        <taxon>asterids</taxon>
        <taxon>lamiids</taxon>
        <taxon>Solanales</taxon>
        <taxon>Solanaceae</taxon>
        <taxon>Solanoideae</taxon>
        <taxon>Solaneae</taxon>
        <taxon>Solanum</taxon>
    </lineage>
</organism>
<keyword evidence="1" id="KW-0479">Metal-binding</keyword>
<evidence type="ECO:0000313" key="4">
    <source>
        <dbReference type="EMBL" id="KAG5576641.1"/>
    </source>
</evidence>
<proteinExistence type="predicted"/>
<dbReference type="Pfam" id="PF00098">
    <property type="entry name" value="zf-CCHC"/>
    <property type="match status" value="1"/>
</dbReference>
<feature type="non-terminal residue" evidence="4">
    <location>
        <position position="1"/>
    </location>
</feature>
<accession>A0A9J5WL57</accession>
<keyword evidence="1" id="KW-0863">Zinc-finger</keyword>
<comment type="caution">
    <text evidence="4">The sequence shown here is derived from an EMBL/GenBank/DDBJ whole genome shotgun (WGS) entry which is preliminary data.</text>
</comment>
<name>A0A9J5WL57_SOLCO</name>
<gene>
    <name evidence="4" type="ORF">H5410_056775</name>
</gene>
<dbReference type="InterPro" id="IPR001878">
    <property type="entry name" value="Znf_CCHC"/>
</dbReference>
<keyword evidence="5" id="KW-1185">Reference proteome</keyword>
<dbReference type="GO" id="GO:0003676">
    <property type="term" value="F:nucleic acid binding"/>
    <property type="evidence" value="ECO:0007669"/>
    <property type="project" value="InterPro"/>
</dbReference>
<dbReference type="InterPro" id="IPR036875">
    <property type="entry name" value="Znf_CCHC_sf"/>
</dbReference>
<dbReference type="GO" id="GO:0008270">
    <property type="term" value="F:zinc ion binding"/>
    <property type="evidence" value="ECO:0007669"/>
    <property type="project" value="UniProtKB-KW"/>
</dbReference>
<dbReference type="OrthoDB" id="1751882at2759"/>
<evidence type="ECO:0000313" key="5">
    <source>
        <dbReference type="Proteomes" id="UP000824120"/>
    </source>
</evidence>
<feature type="domain" description="CCHC-type" evidence="3">
    <location>
        <begin position="71"/>
        <end position="86"/>
    </location>
</feature>
<sequence length="174" mass="19798">MAEEEKLRDNEEFRKKKANTRNDKRDQLHHLLVHINLETKGSVAQGGNWAPACSKCGRTHPSKYRDGSTCCFKCGQEGHFMEECPKNRQGLHLEELLSVVAEDQTTFIRSLVINSKIILQMLSLKLCEPFCVSTLVGESILVKQVYHNFVISINHKNTMADLVQLDLVDFDVLL</sequence>
<dbReference type="AlphaFoldDB" id="A0A9J5WL57"/>
<dbReference type="PROSITE" id="PS50158">
    <property type="entry name" value="ZF_CCHC"/>
    <property type="match status" value="1"/>
</dbReference>
<dbReference type="EMBL" id="JACXVP010000011">
    <property type="protein sequence ID" value="KAG5576641.1"/>
    <property type="molecule type" value="Genomic_DNA"/>
</dbReference>
<keyword evidence="1" id="KW-0862">Zinc</keyword>
<evidence type="ECO:0000256" key="1">
    <source>
        <dbReference type="PROSITE-ProRule" id="PRU00047"/>
    </source>
</evidence>
<evidence type="ECO:0000259" key="3">
    <source>
        <dbReference type="PROSITE" id="PS50158"/>
    </source>
</evidence>
<reference evidence="4 5" key="1">
    <citation type="submission" date="2020-09" db="EMBL/GenBank/DDBJ databases">
        <title>De no assembly of potato wild relative species, Solanum commersonii.</title>
        <authorList>
            <person name="Cho K."/>
        </authorList>
    </citation>
    <scope>NUCLEOTIDE SEQUENCE [LARGE SCALE GENOMIC DNA]</scope>
    <source>
        <strain evidence="4">LZ3.2</strain>
        <tissue evidence="4">Leaf</tissue>
    </source>
</reference>
<dbReference type="Pfam" id="PF08284">
    <property type="entry name" value="RVP_2"/>
    <property type="match status" value="1"/>
</dbReference>
<protein>
    <recommendedName>
        <fullName evidence="3">CCHC-type domain-containing protein</fullName>
    </recommendedName>
</protein>
<evidence type="ECO:0000256" key="2">
    <source>
        <dbReference type="SAM" id="MobiDB-lite"/>
    </source>
</evidence>
<dbReference type="SMART" id="SM00343">
    <property type="entry name" value="ZnF_C2HC"/>
    <property type="match status" value="1"/>
</dbReference>
<dbReference type="SUPFAM" id="SSF57756">
    <property type="entry name" value="Retrovirus zinc finger-like domains"/>
    <property type="match status" value="1"/>
</dbReference>